<dbReference type="InterPro" id="IPR005804">
    <property type="entry name" value="FA_desaturase_dom"/>
</dbReference>
<feature type="region of interest" description="Disordered" evidence="1">
    <location>
        <begin position="1"/>
        <end position="48"/>
    </location>
</feature>
<dbReference type="Proteomes" id="UP001602058">
    <property type="component" value="Unassembled WGS sequence"/>
</dbReference>
<dbReference type="RefSeq" id="WP_387882718.1">
    <property type="nucleotide sequence ID" value="NZ_JBIAWJ010000001.1"/>
</dbReference>
<reference evidence="4 5" key="1">
    <citation type="submission" date="2024-10" db="EMBL/GenBank/DDBJ databases">
        <title>The Natural Products Discovery Center: Release of the First 8490 Sequenced Strains for Exploring Actinobacteria Biosynthetic Diversity.</title>
        <authorList>
            <person name="Kalkreuter E."/>
            <person name="Kautsar S.A."/>
            <person name="Yang D."/>
            <person name="Bader C.D."/>
            <person name="Teijaro C.N."/>
            <person name="Fluegel L."/>
            <person name="Davis C.M."/>
            <person name="Simpson J.R."/>
            <person name="Lauterbach L."/>
            <person name="Steele A.D."/>
            <person name="Gui C."/>
            <person name="Meng S."/>
            <person name="Li G."/>
            <person name="Viehrig K."/>
            <person name="Ye F."/>
            <person name="Su P."/>
            <person name="Kiefer A.F."/>
            <person name="Nichols A."/>
            <person name="Cepeda A.J."/>
            <person name="Yan W."/>
            <person name="Fan B."/>
            <person name="Jiang Y."/>
            <person name="Adhikari A."/>
            <person name="Zheng C.-J."/>
            <person name="Schuster L."/>
            <person name="Cowan T.M."/>
            <person name="Smanski M.J."/>
            <person name="Chevrette M.G."/>
            <person name="De Carvalho L.P.S."/>
            <person name="Shen B."/>
        </authorList>
    </citation>
    <scope>NUCLEOTIDE SEQUENCE [LARGE SCALE GENOMIC DNA]</scope>
    <source>
        <strain evidence="4 5">NPDC001390</strain>
    </source>
</reference>
<keyword evidence="4" id="KW-0560">Oxidoreductase</keyword>
<feature type="transmembrane region" description="Helical" evidence="2">
    <location>
        <begin position="93"/>
        <end position="111"/>
    </location>
</feature>
<feature type="transmembrane region" description="Helical" evidence="2">
    <location>
        <begin position="229"/>
        <end position="246"/>
    </location>
</feature>
<dbReference type="InterPro" id="IPR012171">
    <property type="entry name" value="Fatty_acid_desaturase"/>
</dbReference>
<proteinExistence type="predicted"/>
<comment type="caution">
    <text evidence="4">The sequence shown here is derived from an EMBL/GenBank/DDBJ whole genome shotgun (WGS) entry which is preliminary data.</text>
</comment>
<dbReference type="EC" id="1.14.19.-" evidence="4"/>
<keyword evidence="2" id="KW-1133">Transmembrane helix</keyword>
<accession>A0ABW6U9T1</accession>
<organism evidence="4 5">
    <name type="scientific">Streptomyces bluensis</name>
    <dbReference type="NCBI Taxonomy" id="33897"/>
    <lineage>
        <taxon>Bacteria</taxon>
        <taxon>Bacillati</taxon>
        <taxon>Actinomycetota</taxon>
        <taxon>Actinomycetes</taxon>
        <taxon>Kitasatosporales</taxon>
        <taxon>Streptomycetaceae</taxon>
        <taxon>Streptomyces</taxon>
    </lineage>
</organism>
<evidence type="ECO:0000259" key="3">
    <source>
        <dbReference type="Pfam" id="PF00487"/>
    </source>
</evidence>
<feature type="transmembrane region" description="Helical" evidence="2">
    <location>
        <begin position="131"/>
        <end position="147"/>
    </location>
</feature>
<dbReference type="PANTHER" id="PTHR19353">
    <property type="entry name" value="FATTY ACID DESATURASE 2"/>
    <property type="match status" value="1"/>
</dbReference>
<dbReference type="Pfam" id="PF00487">
    <property type="entry name" value="FA_desaturase"/>
    <property type="match status" value="1"/>
</dbReference>
<dbReference type="PIRSF" id="PIRSF015921">
    <property type="entry name" value="FA_sphinglp_des"/>
    <property type="match status" value="1"/>
</dbReference>
<evidence type="ECO:0000313" key="5">
    <source>
        <dbReference type="Proteomes" id="UP001602058"/>
    </source>
</evidence>
<evidence type="ECO:0000313" key="4">
    <source>
        <dbReference type="EMBL" id="MFF4520180.1"/>
    </source>
</evidence>
<gene>
    <name evidence="4" type="ORF">ACFY1D_01680</name>
</gene>
<keyword evidence="5" id="KW-1185">Reference proteome</keyword>
<name>A0ABW6U9T1_9ACTN</name>
<feature type="compositionally biased region" description="Low complexity" evidence="1">
    <location>
        <begin position="9"/>
        <end position="41"/>
    </location>
</feature>
<protein>
    <submittedName>
        <fullName evidence="4">Fatty acid desaturase</fullName>
        <ecNumber evidence="4">1.14.19.-</ecNumber>
    </submittedName>
</protein>
<feature type="domain" description="Fatty acid desaturase" evidence="3">
    <location>
        <begin position="92"/>
        <end position="350"/>
    </location>
</feature>
<dbReference type="EMBL" id="JBIAWJ010000001">
    <property type="protein sequence ID" value="MFF4520180.1"/>
    <property type="molecule type" value="Genomic_DNA"/>
</dbReference>
<feature type="transmembrane region" description="Helical" evidence="2">
    <location>
        <begin position="194"/>
        <end position="217"/>
    </location>
</feature>
<dbReference type="CDD" id="cd03506">
    <property type="entry name" value="Delta6-FADS-like"/>
    <property type="match status" value="1"/>
</dbReference>
<dbReference type="PANTHER" id="PTHR19353:SF19">
    <property type="entry name" value="DELTA(5) FATTY ACID DESATURASE C-RELATED"/>
    <property type="match status" value="1"/>
</dbReference>
<evidence type="ECO:0000256" key="2">
    <source>
        <dbReference type="SAM" id="Phobius"/>
    </source>
</evidence>
<evidence type="ECO:0000256" key="1">
    <source>
        <dbReference type="SAM" id="MobiDB-lite"/>
    </source>
</evidence>
<sequence>MSTHAHVSPATTKPATTKPATTKPATTKPATTKPATTKPATHQPGSDYAGLARQISDAGLLRRRPLSYVVRFTLVGGALCAAWAVFFRLGDTWPQLVTAAVLAVLSGQIALLGHDLAHRQVFRGRRRSESVGLLVADLGIGLSYGWWTDKHTRHHAHPNNEDLDPDIQPDVLVWSQGQARSSTGLTRSVGRVQAYLFFPLLTLEGFNLHASAVKAVVRPGLGRRRAETILLAAHFTAYLAALFLVLSPGRALVFLLVHKCLWGVYMGMIFAPNHKGMPTCTGDEMPDFLRRQVLTSRNVRGNWLVDIALGGLNYQIEHHLFPAMPTPHLRYARPLVRAYCAQLGVDYHETGLLRSYREALRELHRVGAPLRTPRSPA</sequence>
<keyword evidence="2" id="KW-0812">Transmembrane</keyword>
<dbReference type="GO" id="GO:0016491">
    <property type="term" value="F:oxidoreductase activity"/>
    <property type="evidence" value="ECO:0007669"/>
    <property type="project" value="UniProtKB-KW"/>
</dbReference>
<keyword evidence="2" id="KW-0472">Membrane</keyword>
<feature type="transmembrane region" description="Helical" evidence="2">
    <location>
        <begin position="68"/>
        <end position="87"/>
    </location>
</feature>